<reference evidence="2" key="2">
    <citation type="journal article" date="2015" name="Data Brief">
        <title>Shoot transcriptome of the giant reed, Arundo donax.</title>
        <authorList>
            <person name="Barrero R.A."/>
            <person name="Guerrero F.D."/>
            <person name="Moolhuijzen P."/>
            <person name="Goolsby J.A."/>
            <person name="Tidwell J."/>
            <person name="Bellgard S.E."/>
            <person name="Bellgard M.I."/>
        </authorList>
    </citation>
    <scope>NUCLEOTIDE SEQUENCE</scope>
    <source>
        <tissue evidence="2">Shoot tissue taken approximately 20 cm above the soil surface</tissue>
    </source>
</reference>
<proteinExistence type="predicted"/>
<accession>A0A0A8Z6V6</accession>
<evidence type="ECO:0000313" key="2">
    <source>
        <dbReference type="EMBL" id="JAD30577.1"/>
    </source>
</evidence>
<dbReference type="EMBL" id="GBRH01267318">
    <property type="protein sequence ID" value="JAD30577.1"/>
    <property type="molecule type" value="Transcribed_RNA"/>
</dbReference>
<evidence type="ECO:0000256" key="1">
    <source>
        <dbReference type="SAM" id="MobiDB-lite"/>
    </source>
</evidence>
<organism evidence="2">
    <name type="scientific">Arundo donax</name>
    <name type="common">Giant reed</name>
    <name type="synonym">Donax arundinaceus</name>
    <dbReference type="NCBI Taxonomy" id="35708"/>
    <lineage>
        <taxon>Eukaryota</taxon>
        <taxon>Viridiplantae</taxon>
        <taxon>Streptophyta</taxon>
        <taxon>Embryophyta</taxon>
        <taxon>Tracheophyta</taxon>
        <taxon>Spermatophyta</taxon>
        <taxon>Magnoliopsida</taxon>
        <taxon>Liliopsida</taxon>
        <taxon>Poales</taxon>
        <taxon>Poaceae</taxon>
        <taxon>PACMAD clade</taxon>
        <taxon>Arundinoideae</taxon>
        <taxon>Arundineae</taxon>
        <taxon>Arundo</taxon>
    </lineage>
</organism>
<sequence>MFSYYQGVIQIESQQNQQSNRSLTRNNYHTNKTAWA</sequence>
<protein>
    <submittedName>
        <fullName evidence="2">Uncharacterized protein</fullName>
    </submittedName>
</protein>
<name>A0A0A8Z6V6_ARUDO</name>
<feature type="region of interest" description="Disordered" evidence="1">
    <location>
        <begin position="15"/>
        <end position="36"/>
    </location>
</feature>
<dbReference type="AlphaFoldDB" id="A0A0A8Z6V6"/>
<reference evidence="2" key="1">
    <citation type="submission" date="2014-09" db="EMBL/GenBank/DDBJ databases">
        <authorList>
            <person name="Magalhaes I.L.F."/>
            <person name="Oliveira U."/>
            <person name="Santos F.R."/>
            <person name="Vidigal T.H.D.A."/>
            <person name="Brescovit A.D."/>
            <person name="Santos A.J."/>
        </authorList>
    </citation>
    <scope>NUCLEOTIDE SEQUENCE</scope>
    <source>
        <tissue evidence="2">Shoot tissue taken approximately 20 cm above the soil surface</tissue>
    </source>
</reference>
<feature type="compositionally biased region" description="Polar residues" evidence="1">
    <location>
        <begin position="21"/>
        <end position="36"/>
    </location>
</feature>